<dbReference type="NCBIfam" id="NF003715">
    <property type="entry name" value="PRK05326.1-2"/>
    <property type="match status" value="1"/>
</dbReference>
<dbReference type="Proteomes" id="UP000660021">
    <property type="component" value="Unassembled WGS sequence"/>
</dbReference>
<feature type="transmembrane region" description="Helical" evidence="9">
    <location>
        <begin position="266"/>
        <end position="287"/>
    </location>
</feature>
<dbReference type="InterPro" id="IPR006153">
    <property type="entry name" value="Cation/H_exchanger_TM"/>
</dbReference>
<dbReference type="EMBL" id="JACOPR010000010">
    <property type="protein sequence ID" value="MBC5731820.1"/>
    <property type="molecule type" value="Genomic_DNA"/>
</dbReference>
<keyword evidence="7" id="KW-0406">Ion transport</keyword>
<evidence type="ECO:0000313" key="12">
    <source>
        <dbReference type="Proteomes" id="UP000660021"/>
    </source>
</evidence>
<feature type="transmembrane region" description="Helical" evidence="9">
    <location>
        <begin position="85"/>
        <end position="110"/>
    </location>
</feature>
<feature type="transmembrane region" description="Helical" evidence="9">
    <location>
        <begin position="190"/>
        <end position="209"/>
    </location>
</feature>
<organism evidence="11 12">
    <name type="scientific">Pseudoflavonifractor hominis</name>
    <dbReference type="NCBI Taxonomy" id="2763059"/>
    <lineage>
        <taxon>Bacteria</taxon>
        <taxon>Bacillati</taxon>
        <taxon>Bacillota</taxon>
        <taxon>Clostridia</taxon>
        <taxon>Eubacteriales</taxon>
        <taxon>Oscillospiraceae</taxon>
        <taxon>Pseudoflavonifractor</taxon>
    </lineage>
</organism>
<feature type="transmembrane region" description="Helical" evidence="9">
    <location>
        <begin position="29"/>
        <end position="48"/>
    </location>
</feature>
<feature type="domain" description="RCK C-terminal" evidence="10">
    <location>
        <begin position="396"/>
        <end position="461"/>
    </location>
</feature>
<dbReference type="PANTHER" id="PTHR32507">
    <property type="entry name" value="NA(+)/H(+) ANTIPORTER 1"/>
    <property type="match status" value="1"/>
</dbReference>
<evidence type="ECO:0000256" key="3">
    <source>
        <dbReference type="ARBA" id="ARBA00022449"/>
    </source>
</evidence>
<keyword evidence="12" id="KW-1185">Reference proteome</keyword>
<dbReference type="InterPro" id="IPR036721">
    <property type="entry name" value="RCK_C_sf"/>
</dbReference>
<evidence type="ECO:0000256" key="4">
    <source>
        <dbReference type="ARBA" id="ARBA00022475"/>
    </source>
</evidence>
<accession>A0ABR7HWF7</accession>
<protein>
    <submittedName>
        <fullName evidence="11">Potassium/proton antiporter</fullName>
    </submittedName>
</protein>
<feature type="transmembrane region" description="Helical" evidence="9">
    <location>
        <begin position="330"/>
        <end position="349"/>
    </location>
</feature>
<dbReference type="Pfam" id="PF02080">
    <property type="entry name" value="TrkA_C"/>
    <property type="match status" value="2"/>
</dbReference>
<evidence type="ECO:0000256" key="8">
    <source>
        <dbReference type="ARBA" id="ARBA00023136"/>
    </source>
</evidence>
<evidence type="ECO:0000259" key="10">
    <source>
        <dbReference type="PROSITE" id="PS51202"/>
    </source>
</evidence>
<comment type="subcellular location">
    <subcellularLocation>
        <location evidence="1">Cell membrane</location>
        <topology evidence="1">Multi-pass membrane protein</topology>
    </subcellularLocation>
</comment>
<dbReference type="Gene3D" id="1.20.1530.20">
    <property type="match status" value="1"/>
</dbReference>
<evidence type="ECO:0000313" key="11">
    <source>
        <dbReference type="EMBL" id="MBC5731820.1"/>
    </source>
</evidence>
<evidence type="ECO:0000256" key="5">
    <source>
        <dbReference type="ARBA" id="ARBA00022692"/>
    </source>
</evidence>
<dbReference type="NCBIfam" id="NF003716">
    <property type="entry name" value="PRK05326.1-3"/>
    <property type="match status" value="1"/>
</dbReference>
<feature type="domain" description="RCK C-terminal" evidence="10">
    <location>
        <begin position="462"/>
        <end position="537"/>
    </location>
</feature>
<dbReference type="Gene3D" id="3.30.70.1450">
    <property type="entry name" value="Regulator of K+ conductance, C-terminal domain"/>
    <property type="match status" value="2"/>
</dbReference>
<keyword evidence="4" id="KW-1003">Cell membrane</keyword>
<dbReference type="RefSeq" id="WP_101693009.1">
    <property type="nucleotide sequence ID" value="NZ_JACOPR010000010.1"/>
</dbReference>
<keyword evidence="3" id="KW-0050">Antiport</keyword>
<gene>
    <name evidence="11" type="ORF">H8S34_13425</name>
</gene>
<dbReference type="PROSITE" id="PS51202">
    <property type="entry name" value="RCK_C"/>
    <property type="match status" value="2"/>
</dbReference>
<feature type="transmembrane region" description="Helical" evidence="9">
    <location>
        <begin position="361"/>
        <end position="382"/>
    </location>
</feature>
<keyword evidence="8 9" id="KW-0472">Membrane</keyword>
<comment type="caution">
    <text evidence="11">The sequence shown here is derived from an EMBL/GenBank/DDBJ whole genome shotgun (WGS) entry which is preliminary data.</text>
</comment>
<keyword evidence="6 9" id="KW-1133">Transmembrane helix</keyword>
<dbReference type="Pfam" id="PF00999">
    <property type="entry name" value="Na_H_Exchanger"/>
    <property type="match status" value="1"/>
</dbReference>
<name>A0ABR7HWF7_9FIRM</name>
<evidence type="ECO:0000256" key="1">
    <source>
        <dbReference type="ARBA" id="ARBA00004651"/>
    </source>
</evidence>
<evidence type="ECO:0000256" key="9">
    <source>
        <dbReference type="SAM" id="Phobius"/>
    </source>
</evidence>
<proteinExistence type="predicted"/>
<reference evidence="11 12" key="1">
    <citation type="submission" date="2020-08" db="EMBL/GenBank/DDBJ databases">
        <title>Genome public.</title>
        <authorList>
            <person name="Liu C."/>
            <person name="Sun Q."/>
        </authorList>
    </citation>
    <scope>NUCLEOTIDE SEQUENCE [LARGE SCALE GENOMIC DNA]</scope>
    <source>
        <strain evidence="11 12">New-38</strain>
    </source>
</reference>
<evidence type="ECO:0000256" key="2">
    <source>
        <dbReference type="ARBA" id="ARBA00022448"/>
    </source>
</evidence>
<feature type="transmembrane region" description="Helical" evidence="9">
    <location>
        <begin position="161"/>
        <end position="183"/>
    </location>
</feature>
<feature type="transmembrane region" description="Helical" evidence="9">
    <location>
        <begin position="55"/>
        <end position="73"/>
    </location>
</feature>
<dbReference type="InterPro" id="IPR006037">
    <property type="entry name" value="RCK_C"/>
</dbReference>
<evidence type="ECO:0000256" key="7">
    <source>
        <dbReference type="ARBA" id="ARBA00023065"/>
    </source>
</evidence>
<keyword evidence="5 9" id="KW-0812">Transmembrane</keyword>
<keyword evidence="2" id="KW-0813">Transport</keyword>
<dbReference type="PANTHER" id="PTHR32507:SF7">
    <property type="entry name" value="K(+)_H(+) ANTIPORTER NHAP2"/>
    <property type="match status" value="1"/>
</dbReference>
<sequence length="537" mass="57543">MTLLLLFIATILLLSVLLSKLSTHVGIPVLLAFLFLGMLFGSDGLAQISFENYDFANQISTVALLSIIFYGGFGTNWKAARRVALPSILLSTLGVLLTAGLTALFCALVLRFPWQESFLLGAVLSSTDAASVFSILRSKRLSLRFHTASMLELESGSNDPFSYTLTCLALALLGGGLTPGMAFRLAAGQILFGLACGAGLAALSVWFLRRLPRGTSGYGPLVIVGIALFSYALPTAIGGNGYLSAYLVGIILGGEKWPEKKELVHFLDGVTSLMQLTLFFLLGLLSFPSRLPAVLPTALAVTLFLTLLARPAAVALLLAPFRAPFRQQMLVAWSGLRGATSIVFAILAVMDQASLSRDLFHIVFCVVLLSIGVQGTLLPWCAKRLDMIDDREDVLKTFSDYSEDTPIQFIQLSIGAEHPWKGIPLREAPLPPDTRAAMVLRQGERILPRGDTALESGDILVLSALAYAETAQLSLSEVILSPEHDWTGQPISAVDWGGSSVLLVLRGEETLIPTGDLVLQSGDLLVLADDPLPGPSF</sequence>
<evidence type="ECO:0000256" key="6">
    <source>
        <dbReference type="ARBA" id="ARBA00022989"/>
    </source>
</evidence>
<feature type="transmembrane region" description="Helical" evidence="9">
    <location>
        <begin position="293"/>
        <end position="318"/>
    </location>
</feature>
<dbReference type="SUPFAM" id="SSF116726">
    <property type="entry name" value="TrkA C-terminal domain-like"/>
    <property type="match status" value="2"/>
</dbReference>
<feature type="transmembrane region" description="Helical" evidence="9">
    <location>
        <begin position="221"/>
        <end position="254"/>
    </location>
</feature>
<dbReference type="InterPro" id="IPR038770">
    <property type="entry name" value="Na+/solute_symporter_sf"/>
</dbReference>